<keyword evidence="7" id="KW-1185">Reference proteome</keyword>
<dbReference type="InterPro" id="IPR000873">
    <property type="entry name" value="AMP-dep_synth/lig_dom"/>
</dbReference>
<evidence type="ECO:0000256" key="1">
    <source>
        <dbReference type="ARBA" id="ARBA00006432"/>
    </source>
</evidence>
<dbReference type="NCBIfam" id="NF004837">
    <property type="entry name" value="PRK06187.1"/>
    <property type="match status" value="1"/>
</dbReference>
<evidence type="ECO:0000256" key="3">
    <source>
        <dbReference type="SAM" id="MobiDB-lite"/>
    </source>
</evidence>
<dbReference type="InterPro" id="IPR020845">
    <property type="entry name" value="AMP-binding_CS"/>
</dbReference>
<dbReference type="FunFam" id="3.30.300.30:FF:000008">
    <property type="entry name" value="2,3-dihydroxybenzoate-AMP ligase"/>
    <property type="match status" value="1"/>
</dbReference>
<evidence type="ECO:0000313" key="6">
    <source>
        <dbReference type="EMBL" id="GGB18359.1"/>
    </source>
</evidence>
<dbReference type="Gene3D" id="3.30.300.30">
    <property type="match status" value="1"/>
</dbReference>
<protein>
    <submittedName>
        <fullName evidence="6">Fatty-acid-CoA ligase FadD</fullName>
    </submittedName>
</protein>
<dbReference type="InterPro" id="IPR045851">
    <property type="entry name" value="AMP-bd_C_sf"/>
</dbReference>
<name>A0A916WPU1_9ACTN</name>
<dbReference type="InterPro" id="IPR025110">
    <property type="entry name" value="AMP-bd_C"/>
</dbReference>
<feature type="region of interest" description="Disordered" evidence="3">
    <location>
        <begin position="1"/>
        <end position="26"/>
    </location>
</feature>
<organism evidence="6 7">
    <name type="scientific">Gordonia jinhuaensis</name>
    <dbReference type="NCBI Taxonomy" id="1517702"/>
    <lineage>
        <taxon>Bacteria</taxon>
        <taxon>Bacillati</taxon>
        <taxon>Actinomycetota</taxon>
        <taxon>Actinomycetes</taxon>
        <taxon>Mycobacteriales</taxon>
        <taxon>Gordoniaceae</taxon>
        <taxon>Gordonia</taxon>
    </lineage>
</organism>
<feature type="domain" description="AMP-dependent synthetase/ligase" evidence="4">
    <location>
        <begin position="41"/>
        <end position="405"/>
    </location>
</feature>
<evidence type="ECO:0000259" key="4">
    <source>
        <dbReference type="Pfam" id="PF00501"/>
    </source>
</evidence>
<evidence type="ECO:0000313" key="7">
    <source>
        <dbReference type="Proteomes" id="UP000621454"/>
    </source>
</evidence>
<dbReference type="AlphaFoldDB" id="A0A916WPU1"/>
<dbReference type="Pfam" id="PF13193">
    <property type="entry name" value="AMP-binding_C"/>
    <property type="match status" value="1"/>
</dbReference>
<accession>A0A916WPU1</accession>
<dbReference type="SUPFAM" id="SSF56801">
    <property type="entry name" value="Acetyl-CoA synthetase-like"/>
    <property type="match status" value="1"/>
</dbReference>
<dbReference type="Pfam" id="PF00501">
    <property type="entry name" value="AMP-binding"/>
    <property type="match status" value="1"/>
</dbReference>
<dbReference type="PANTHER" id="PTHR43767:SF1">
    <property type="entry name" value="NONRIBOSOMAL PEPTIDE SYNTHASE PES1 (EUROFUNG)-RELATED"/>
    <property type="match status" value="1"/>
</dbReference>
<reference evidence="6" key="2">
    <citation type="submission" date="2020-09" db="EMBL/GenBank/DDBJ databases">
        <authorList>
            <person name="Sun Q."/>
            <person name="Zhou Y."/>
        </authorList>
    </citation>
    <scope>NUCLEOTIDE SEQUENCE</scope>
    <source>
        <strain evidence="6">CGMCC 1.12827</strain>
    </source>
</reference>
<dbReference type="Proteomes" id="UP000621454">
    <property type="component" value="Unassembled WGS sequence"/>
</dbReference>
<dbReference type="PROSITE" id="PS00455">
    <property type="entry name" value="AMP_BINDING"/>
    <property type="match status" value="1"/>
</dbReference>
<proteinExistence type="inferred from homology"/>
<feature type="domain" description="AMP-binding enzyme C-terminal" evidence="5">
    <location>
        <begin position="455"/>
        <end position="530"/>
    </location>
</feature>
<dbReference type="InterPro" id="IPR042099">
    <property type="entry name" value="ANL_N_sf"/>
</dbReference>
<dbReference type="GO" id="GO:0016878">
    <property type="term" value="F:acid-thiol ligase activity"/>
    <property type="evidence" value="ECO:0007669"/>
    <property type="project" value="UniProtKB-ARBA"/>
</dbReference>
<comment type="similarity">
    <text evidence="1">Belongs to the ATP-dependent AMP-binding enzyme family.</text>
</comment>
<comment type="caution">
    <text evidence="6">The sequence shown here is derived from an EMBL/GenBank/DDBJ whole genome shotgun (WGS) entry which is preliminary data.</text>
</comment>
<evidence type="ECO:0000256" key="2">
    <source>
        <dbReference type="ARBA" id="ARBA00022598"/>
    </source>
</evidence>
<reference evidence="6" key="1">
    <citation type="journal article" date="2014" name="Int. J. Syst. Evol. Microbiol.">
        <title>Complete genome sequence of Corynebacterium casei LMG S-19264T (=DSM 44701T), isolated from a smear-ripened cheese.</title>
        <authorList>
            <consortium name="US DOE Joint Genome Institute (JGI-PGF)"/>
            <person name="Walter F."/>
            <person name="Albersmeier A."/>
            <person name="Kalinowski J."/>
            <person name="Ruckert C."/>
        </authorList>
    </citation>
    <scope>NUCLEOTIDE SEQUENCE</scope>
    <source>
        <strain evidence="6">CGMCC 1.12827</strain>
    </source>
</reference>
<evidence type="ECO:0000259" key="5">
    <source>
        <dbReference type="Pfam" id="PF13193"/>
    </source>
</evidence>
<dbReference type="InterPro" id="IPR050237">
    <property type="entry name" value="ATP-dep_AMP-bd_enzyme"/>
</dbReference>
<dbReference type="NCBIfam" id="NF005857">
    <property type="entry name" value="PRK07786.1"/>
    <property type="match status" value="1"/>
</dbReference>
<dbReference type="Gene3D" id="3.40.50.12780">
    <property type="entry name" value="N-terminal domain of ligase-like"/>
    <property type="match status" value="1"/>
</dbReference>
<gene>
    <name evidence="6" type="ORF">GCM10011489_03050</name>
</gene>
<dbReference type="CDD" id="cd17631">
    <property type="entry name" value="FACL_FadD13-like"/>
    <property type="match status" value="1"/>
</dbReference>
<dbReference type="EMBL" id="BMGC01000002">
    <property type="protein sequence ID" value="GGB18359.1"/>
    <property type="molecule type" value="Genomic_DNA"/>
</dbReference>
<keyword evidence="2 6" id="KW-0436">Ligase</keyword>
<sequence length="552" mass="58542">MTAAPIDSPVSADRSTGRDAADPAAEAARYGRRHWNNQIRRHAMMIGDQTALRFAGESITWAQLSHRVDALGAALSRRGVGAGDRVLILMLNRPEVLETVFAVNALGAVAVPVNIRMAVPEVAYVASDSGAGVVVADEALAPLAYAVAQQVEAIELAVVTGGADGLAPAPVRAEAYEDLIAEDGPAPRVDVADDALALIMYTSGTTGKPKGAMLSHANMQAQAMTTVVSLQTDVESISVLAAPLFHIAAIGSATASIYMGSTMVINPLGAFDPDNLLDMLEREGVTSIFLVPAQWQVVCAAQRARPRDLSLKVISWGAAPASQTLLAEMNETFPDALNVAAFGQTETAPLTCVMHGDDAMRKIGSVGKVVPGVAARIVDDDMNDVPVGEVGEIVYRGANVTSGYWHNPTATSDAFRGGWFHSGDLVRMDDEGFIYVVDRKKDMIISGGENIYCAEVENALYAHPEIVEAAVIANSDPRWGEVPVAVVVLSEGSHLGVEELSAFLDDHLARYKHPKRLVVVDELPRNPSGKVVKPTLRERFGGRDEGLASADR</sequence>
<dbReference type="PANTHER" id="PTHR43767">
    <property type="entry name" value="LONG-CHAIN-FATTY-ACID--COA LIGASE"/>
    <property type="match status" value="1"/>
</dbReference>